<organism evidence="2 3">
    <name type="scientific">Actinoplanes lobatus</name>
    <dbReference type="NCBI Taxonomy" id="113568"/>
    <lineage>
        <taxon>Bacteria</taxon>
        <taxon>Bacillati</taxon>
        <taxon>Actinomycetota</taxon>
        <taxon>Actinomycetes</taxon>
        <taxon>Micromonosporales</taxon>
        <taxon>Micromonosporaceae</taxon>
        <taxon>Actinoplanes</taxon>
    </lineage>
</organism>
<name>A0ABQ4AXC6_9ACTN</name>
<proteinExistence type="predicted"/>
<evidence type="ECO:0000256" key="1">
    <source>
        <dbReference type="SAM" id="MobiDB-lite"/>
    </source>
</evidence>
<dbReference type="EMBL" id="BOMP01000169">
    <property type="protein sequence ID" value="GIE45663.1"/>
    <property type="molecule type" value="Genomic_DNA"/>
</dbReference>
<accession>A0ABQ4AXC6</accession>
<feature type="region of interest" description="Disordered" evidence="1">
    <location>
        <begin position="50"/>
        <end position="71"/>
    </location>
</feature>
<keyword evidence="3" id="KW-1185">Reference proteome</keyword>
<dbReference type="Proteomes" id="UP000631312">
    <property type="component" value="Unassembled WGS sequence"/>
</dbReference>
<evidence type="ECO:0000313" key="2">
    <source>
        <dbReference type="EMBL" id="GIE45663.1"/>
    </source>
</evidence>
<reference evidence="2 3" key="1">
    <citation type="submission" date="2021-01" db="EMBL/GenBank/DDBJ databases">
        <title>Whole genome shotgun sequence of Actinoplanes lobatus NBRC 12513.</title>
        <authorList>
            <person name="Komaki H."/>
            <person name="Tamura T."/>
        </authorList>
    </citation>
    <scope>NUCLEOTIDE SEQUENCE [LARGE SCALE GENOMIC DNA]</scope>
    <source>
        <strain evidence="2 3">NBRC 12513</strain>
    </source>
</reference>
<sequence length="71" mass="6929">MLSSSAMRKVIRQFAIADNEPVTTHQGRAAGSAGAGSGLQVGGLGQALLGDRAQGAEGRDGSMSAAAADDG</sequence>
<protein>
    <submittedName>
        <fullName evidence="2">Uncharacterized protein</fullName>
    </submittedName>
</protein>
<evidence type="ECO:0000313" key="3">
    <source>
        <dbReference type="Proteomes" id="UP000631312"/>
    </source>
</evidence>
<gene>
    <name evidence="2" type="ORF">Alo02nite_85610</name>
</gene>
<comment type="caution">
    <text evidence="2">The sequence shown here is derived from an EMBL/GenBank/DDBJ whole genome shotgun (WGS) entry which is preliminary data.</text>
</comment>